<dbReference type="Proteomes" id="UP000240811">
    <property type="component" value="Unassembled WGS sequence"/>
</dbReference>
<reference evidence="7" key="1">
    <citation type="submission" date="2018-02" db="EMBL/GenBank/DDBJ databases">
        <title>Genome sequence of Candidatus Liberibacter europaeus.</title>
        <authorList>
            <person name="Frampton R.A."/>
            <person name="Thompson S.M."/>
            <person name="David C."/>
            <person name="Addison S.M."/>
            <person name="Smith G.R."/>
        </authorList>
    </citation>
    <scope>NUCLEOTIDE SEQUENCE [LARGE SCALE GENOMIC DNA]</scope>
</reference>
<dbReference type="EMBL" id="PSQJ01000002">
    <property type="protein sequence ID" value="PTL86596.1"/>
    <property type="molecule type" value="Genomic_DNA"/>
</dbReference>
<dbReference type="GO" id="GO:0009403">
    <property type="term" value="P:toxin biosynthetic process"/>
    <property type="evidence" value="ECO:0007669"/>
    <property type="project" value="InterPro"/>
</dbReference>
<dbReference type="AlphaFoldDB" id="A0A2T4VXU4"/>
<dbReference type="InterPro" id="IPR003825">
    <property type="entry name" value="Colicin-V_CvpA"/>
</dbReference>
<evidence type="ECO:0000313" key="6">
    <source>
        <dbReference type="EMBL" id="PTL86596.1"/>
    </source>
</evidence>
<comment type="subcellular location">
    <subcellularLocation>
        <location evidence="1">Membrane</location>
        <topology evidence="1">Multi-pass membrane protein</topology>
    </subcellularLocation>
</comment>
<evidence type="ECO:0000256" key="1">
    <source>
        <dbReference type="ARBA" id="ARBA00004141"/>
    </source>
</evidence>
<feature type="transmembrane region" description="Helical" evidence="5">
    <location>
        <begin position="96"/>
        <end position="122"/>
    </location>
</feature>
<organism evidence="6 7">
    <name type="scientific">Candidatus Liberibacter europaeus</name>
    <dbReference type="NCBI Taxonomy" id="744859"/>
    <lineage>
        <taxon>Bacteria</taxon>
        <taxon>Pseudomonadati</taxon>
        <taxon>Pseudomonadota</taxon>
        <taxon>Alphaproteobacteria</taxon>
        <taxon>Hyphomicrobiales</taxon>
        <taxon>Rhizobiaceae</taxon>
        <taxon>Liberibacter</taxon>
    </lineage>
</organism>
<sequence length="171" mass="19270">MSVTYFDILFLIVIVISAILAMARGILVELISLTNWIGAAIITYYLYPLFLRYTSTYFVNKQMALLSTIVPLFLIILTIISLILRIITTPIRIKSVFLDKILGLLFGAVRGLLLLVIATSFWDIIVSDNKTPDWIQNSKSKIILNNMAIMLKSTINPYSYSNSNVKNNSNS</sequence>
<evidence type="ECO:0000256" key="5">
    <source>
        <dbReference type="SAM" id="Phobius"/>
    </source>
</evidence>
<gene>
    <name evidence="6" type="ORF">C4617_01905</name>
</gene>
<evidence type="ECO:0000256" key="4">
    <source>
        <dbReference type="ARBA" id="ARBA00023136"/>
    </source>
</evidence>
<evidence type="ECO:0000313" key="7">
    <source>
        <dbReference type="Proteomes" id="UP000240811"/>
    </source>
</evidence>
<protein>
    <submittedName>
        <fullName evidence="6">Colicin V production protein</fullName>
    </submittedName>
</protein>
<feature type="transmembrane region" description="Helical" evidence="5">
    <location>
        <begin position="30"/>
        <end position="51"/>
    </location>
</feature>
<proteinExistence type="predicted"/>
<comment type="caution">
    <text evidence="6">The sequence shown here is derived from an EMBL/GenBank/DDBJ whole genome shotgun (WGS) entry which is preliminary data.</text>
</comment>
<name>A0A2T4VXU4_9HYPH</name>
<keyword evidence="2 5" id="KW-0812">Transmembrane</keyword>
<accession>A0A2T4VXU4</accession>
<dbReference type="PANTHER" id="PTHR36926">
    <property type="entry name" value="COLICIN V PRODUCTION PROTEIN"/>
    <property type="match status" value="1"/>
</dbReference>
<evidence type="ECO:0000256" key="3">
    <source>
        <dbReference type="ARBA" id="ARBA00022989"/>
    </source>
</evidence>
<feature type="transmembrane region" description="Helical" evidence="5">
    <location>
        <begin position="6"/>
        <end position="23"/>
    </location>
</feature>
<dbReference type="InterPro" id="IPR052719">
    <property type="entry name" value="CvpA-like"/>
</dbReference>
<dbReference type="PANTHER" id="PTHR36926:SF1">
    <property type="entry name" value="COLICIN V PRODUCTION PROTEIN"/>
    <property type="match status" value="1"/>
</dbReference>
<dbReference type="Pfam" id="PF02674">
    <property type="entry name" value="Colicin_V"/>
    <property type="match status" value="1"/>
</dbReference>
<feature type="transmembrane region" description="Helical" evidence="5">
    <location>
        <begin position="63"/>
        <end position="84"/>
    </location>
</feature>
<keyword evidence="4 5" id="KW-0472">Membrane</keyword>
<keyword evidence="3 5" id="KW-1133">Transmembrane helix</keyword>
<dbReference type="GO" id="GO:0016020">
    <property type="term" value="C:membrane"/>
    <property type="evidence" value="ECO:0007669"/>
    <property type="project" value="UniProtKB-SubCell"/>
</dbReference>
<evidence type="ECO:0000256" key="2">
    <source>
        <dbReference type="ARBA" id="ARBA00022692"/>
    </source>
</evidence>